<evidence type="ECO:0000313" key="2">
    <source>
        <dbReference type="Proteomes" id="UP000293296"/>
    </source>
</evidence>
<dbReference type="EMBL" id="CP026539">
    <property type="protein sequence ID" value="QAZ69587.1"/>
    <property type="molecule type" value="Genomic_DNA"/>
</dbReference>
<sequence length="236" mass="27594">MVKVGIIQSSYIPWRGYFDFIASVDIFVFYDDVQYTTRDWRNRNRLKTPRGTEWITVPVSHQSRSKLICETLIDLTTPWTKKHLRTWELNYRKSPNFNIATELLAEINDPEQTTISKLNIKLIHRICDYLEIKTPMILSSELSLKGRRTERLIEILKKLNATTYLSGPNADAYLDKDLFREYGIQLEYKSYDYTPYPQLWGEFIGDVTVLDLVANCGADAKKFLQSRTPDRVVVPK</sequence>
<dbReference type="Pfam" id="PF08889">
    <property type="entry name" value="WbqC"/>
    <property type="match status" value="1"/>
</dbReference>
<name>A0A4P6HQJ1_9BACT</name>
<reference evidence="1 2" key="1">
    <citation type="submission" date="2018-02" db="EMBL/GenBank/DDBJ databases">
        <title>Genome sequence of Desulfovibrio carbinolicus DSM 3852.</title>
        <authorList>
            <person name="Wilbanks E."/>
            <person name="Skennerton C.T."/>
            <person name="Orphan V.J."/>
        </authorList>
    </citation>
    <scope>NUCLEOTIDE SEQUENCE [LARGE SCALE GENOMIC DNA]</scope>
    <source>
        <strain evidence="1 2">DSM 3852</strain>
        <plasmid evidence="2">pdcar1</plasmid>
    </source>
</reference>
<organism evidence="1 2">
    <name type="scientific">Solidesulfovibrio carbinolicus</name>
    <dbReference type="NCBI Taxonomy" id="296842"/>
    <lineage>
        <taxon>Bacteria</taxon>
        <taxon>Pseudomonadati</taxon>
        <taxon>Thermodesulfobacteriota</taxon>
        <taxon>Desulfovibrionia</taxon>
        <taxon>Desulfovibrionales</taxon>
        <taxon>Desulfovibrionaceae</taxon>
        <taxon>Solidesulfovibrio</taxon>
    </lineage>
</organism>
<dbReference type="InterPro" id="IPR014985">
    <property type="entry name" value="WbqC"/>
</dbReference>
<dbReference type="AlphaFoldDB" id="A0A4P6HQJ1"/>
<dbReference type="OrthoDB" id="3611744at2"/>
<accession>A0A4P6HQJ1</accession>
<dbReference type="KEGG" id="dcb:C3Y92_20085"/>
<protein>
    <recommendedName>
        <fullName evidence="3">WbqC family protein</fullName>
    </recommendedName>
</protein>
<keyword evidence="2" id="KW-1185">Reference proteome</keyword>
<keyword evidence="1" id="KW-0614">Plasmid</keyword>
<geneLocation type="plasmid" evidence="2">
    <name>pdcar1</name>
</geneLocation>
<evidence type="ECO:0008006" key="3">
    <source>
        <dbReference type="Google" id="ProtNLM"/>
    </source>
</evidence>
<evidence type="ECO:0000313" key="1">
    <source>
        <dbReference type="EMBL" id="QAZ69587.1"/>
    </source>
</evidence>
<gene>
    <name evidence="1" type="ORF">C3Y92_20085</name>
</gene>
<dbReference type="Proteomes" id="UP000293296">
    <property type="component" value="Plasmid pDCAR1"/>
</dbReference>
<proteinExistence type="predicted"/>